<gene>
    <name evidence="1" type="ORF">POCTA_138.1.T1150153</name>
</gene>
<dbReference type="OMA" id="RICCENT"/>
<reference evidence="1" key="1">
    <citation type="submission" date="2021-01" db="EMBL/GenBank/DDBJ databases">
        <authorList>
            <consortium name="Genoscope - CEA"/>
            <person name="William W."/>
        </authorList>
    </citation>
    <scope>NUCLEOTIDE SEQUENCE</scope>
</reference>
<comment type="caution">
    <text evidence="1">The sequence shown here is derived from an EMBL/GenBank/DDBJ whole genome shotgun (WGS) entry which is preliminary data.</text>
</comment>
<dbReference type="OrthoDB" id="298777at2759"/>
<evidence type="ECO:0000313" key="2">
    <source>
        <dbReference type="Proteomes" id="UP000683925"/>
    </source>
</evidence>
<keyword evidence="2" id="KW-1185">Reference proteome</keyword>
<sequence length="548" mass="64960">MNTQDINLEDQRFTQQNNVIDFECFDIMGKFPIKEKFKIIKTNTSDLLIVKESGIIIRSEMLFYQQDDIPINFILRQIHSFQWVGNYEEKKKVGTWSAKWNNQALLGVGGQYCNKGKKQGLWKEIFKNYSEKSQVYEEGLYKDDLRVAIWNIFYENNRMYYLQKFNQCQWWRVLQRARVEDWSMVGVEQHILMVNFTQSILDSLTCSDNQLLYFGEYLNGQKINSWESLKKRLPIFLNLNGCKKKQNQPFEILQIINNKSSKQRSAQISYCGEYRGDKKFGVWDFYYQTFCNRPSKLIGGGVYDEQGCKTGKWVEPCEQFTSNCWLFFEGQYRNGIKVGKWEISCQKEEKTDTETEKIGYGLYDDQGLKEGVWLELDDSFCSSYREVIYQGDYWKNHKIGKWEIKYKRKPYSLFEPIAGGSFDEQGQKIGVWRELTERFSSLNELIYQGQYDRGVKIGQWEILFRSSFRNSFDNIGCGGSFNQANLKNGMWIEQDDDFSECNTILHIGQYQDGLKVGCWNQEKLKDSSLNIQSYHVNRQQPYFQRFYY</sequence>
<dbReference type="PANTHER" id="PTHR33706">
    <property type="entry name" value="MORN VARIANT REPEAT PROTEIN"/>
    <property type="match status" value="1"/>
</dbReference>
<dbReference type="EMBL" id="CAJJDP010000115">
    <property type="protein sequence ID" value="CAD8197925.1"/>
    <property type="molecule type" value="Genomic_DNA"/>
</dbReference>
<protein>
    <submittedName>
        <fullName evidence="1">Uncharacterized protein</fullName>
    </submittedName>
</protein>
<accession>A0A8S1XAF6</accession>
<proteinExistence type="predicted"/>
<dbReference type="Proteomes" id="UP000683925">
    <property type="component" value="Unassembled WGS sequence"/>
</dbReference>
<dbReference type="PANTHER" id="PTHR33706:SF1">
    <property type="entry name" value="TPR REPEAT PROTEIN"/>
    <property type="match status" value="1"/>
</dbReference>
<organism evidence="1 2">
    <name type="scientific">Paramecium octaurelia</name>
    <dbReference type="NCBI Taxonomy" id="43137"/>
    <lineage>
        <taxon>Eukaryota</taxon>
        <taxon>Sar</taxon>
        <taxon>Alveolata</taxon>
        <taxon>Ciliophora</taxon>
        <taxon>Intramacronucleata</taxon>
        <taxon>Oligohymenophorea</taxon>
        <taxon>Peniculida</taxon>
        <taxon>Parameciidae</taxon>
        <taxon>Paramecium</taxon>
    </lineage>
</organism>
<dbReference type="AlphaFoldDB" id="A0A8S1XAF6"/>
<evidence type="ECO:0000313" key="1">
    <source>
        <dbReference type="EMBL" id="CAD8197925.1"/>
    </source>
</evidence>
<name>A0A8S1XAF6_PAROT</name>